<feature type="transmembrane region" description="Helical" evidence="1">
    <location>
        <begin position="298"/>
        <end position="323"/>
    </location>
</feature>
<keyword evidence="3" id="KW-1185">Reference proteome</keyword>
<comment type="caution">
    <text evidence="2">The sequence shown here is derived from an EMBL/GenBank/DDBJ whole genome shotgun (WGS) entry which is preliminary data.</text>
</comment>
<keyword evidence="1" id="KW-0472">Membrane</keyword>
<dbReference type="Pfam" id="PF03594">
    <property type="entry name" value="BenE"/>
    <property type="match status" value="1"/>
</dbReference>
<dbReference type="RefSeq" id="WP_359346805.1">
    <property type="nucleotide sequence ID" value="NZ_JBEYXV010000004.1"/>
</dbReference>
<feature type="transmembrane region" description="Helical" evidence="1">
    <location>
        <begin position="100"/>
        <end position="123"/>
    </location>
</feature>
<feature type="transmembrane region" description="Helical" evidence="1">
    <location>
        <begin position="20"/>
        <end position="43"/>
    </location>
</feature>
<dbReference type="EMBL" id="JBEYXV010000004">
    <property type="protein sequence ID" value="MEU6820912.1"/>
    <property type="molecule type" value="Genomic_DNA"/>
</dbReference>
<feature type="transmembrane region" description="Helical" evidence="1">
    <location>
        <begin position="154"/>
        <end position="171"/>
    </location>
</feature>
<feature type="transmembrane region" description="Helical" evidence="1">
    <location>
        <begin position="130"/>
        <end position="148"/>
    </location>
</feature>
<feature type="transmembrane region" description="Helical" evidence="1">
    <location>
        <begin position="178"/>
        <end position="199"/>
    </location>
</feature>
<dbReference type="InterPro" id="IPR004711">
    <property type="entry name" value="Benzoate_Transporter"/>
</dbReference>
<gene>
    <name evidence="2" type="ORF">ABZ921_09805</name>
</gene>
<accession>A0ABV3BJW0</accession>
<reference evidence="2 3" key="1">
    <citation type="submission" date="2024-06" db="EMBL/GenBank/DDBJ databases">
        <title>The Natural Products Discovery Center: Release of the First 8490 Sequenced Strains for Exploring Actinobacteria Biosynthetic Diversity.</title>
        <authorList>
            <person name="Kalkreuter E."/>
            <person name="Kautsar S.A."/>
            <person name="Yang D."/>
            <person name="Bader C.D."/>
            <person name="Teijaro C.N."/>
            <person name="Fluegel L."/>
            <person name="Davis C.M."/>
            <person name="Simpson J.R."/>
            <person name="Lauterbach L."/>
            <person name="Steele A.D."/>
            <person name="Gui C."/>
            <person name="Meng S."/>
            <person name="Li G."/>
            <person name="Viehrig K."/>
            <person name="Ye F."/>
            <person name="Su P."/>
            <person name="Kiefer A.F."/>
            <person name="Nichols A."/>
            <person name="Cepeda A.J."/>
            <person name="Yan W."/>
            <person name="Fan B."/>
            <person name="Jiang Y."/>
            <person name="Adhikari A."/>
            <person name="Zheng C.-J."/>
            <person name="Schuster L."/>
            <person name="Cowan T.M."/>
            <person name="Smanski M.J."/>
            <person name="Chevrette M.G."/>
            <person name="De Carvalho L.P.S."/>
            <person name="Shen B."/>
        </authorList>
    </citation>
    <scope>NUCLEOTIDE SEQUENCE [LARGE SCALE GENOMIC DNA]</scope>
    <source>
        <strain evidence="2 3">NPDC046838</strain>
    </source>
</reference>
<proteinExistence type="predicted"/>
<dbReference type="NCBIfam" id="TIGR00843">
    <property type="entry name" value="benE"/>
    <property type="match status" value="1"/>
</dbReference>
<keyword evidence="1" id="KW-0812">Transmembrane</keyword>
<dbReference type="Proteomes" id="UP001551176">
    <property type="component" value="Unassembled WGS sequence"/>
</dbReference>
<organism evidence="2 3">
    <name type="scientific">Streptomyces atriruber</name>
    <dbReference type="NCBI Taxonomy" id="545121"/>
    <lineage>
        <taxon>Bacteria</taxon>
        <taxon>Bacillati</taxon>
        <taxon>Actinomycetota</taxon>
        <taxon>Actinomycetes</taxon>
        <taxon>Kitasatosporales</taxon>
        <taxon>Streptomycetaceae</taxon>
        <taxon>Streptomyces</taxon>
    </lineage>
</organism>
<feature type="transmembrane region" description="Helical" evidence="1">
    <location>
        <begin position="329"/>
        <end position="350"/>
    </location>
</feature>
<dbReference type="PANTHER" id="PTHR30199">
    <property type="entry name" value="MFS FAMILY TRANSPORTER, PREDICTED SUBSTRATE BENZOATE"/>
    <property type="match status" value="1"/>
</dbReference>
<feature type="transmembrane region" description="Helical" evidence="1">
    <location>
        <begin position="262"/>
        <end position="286"/>
    </location>
</feature>
<evidence type="ECO:0000256" key="1">
    <source>
        <dbReference type="SAM" id="Phobius"/>
    </source>
</evidence>
<keyword evidence="1" id="KW-1133">Transmembrane helix</keyword>
<evidence type="ECO:0000313" key="2">
    <source>
        <dbReference type="EMBL" id="MEU6820912.1"/>
    </source>
</evidence>
<feature type="transmembrane region" description="Helical" evidence="1">
    <location>
        <begin position="55"/>
        <end position="75"/>
    </location>
</feature>
<name>A0ABV3BJW0_9ACTN</name>
<evidence type="ECO:0000313" key="3">
    <source>
        <dbReference type="Proteomes" id="UP001551176"/>
    </source>
</evidence>
<feature type="transmembrane region" description="Helical" evidence="1">
    <location>
        <begin position="362"/>
        <end position="387"/>
    </location>
</feature>
<sequence length="415" mass="41935">MAEALGGRARRMWQDASVSAVVAGAIAVVVSFAGPLTIVVQAAHAGDLDEAQLSSWIWAIALGSGVTGFVLSLRYRVPVVAAWSTPGAALLVTQLDDIPYATAIGAYLAAAALTVLVGVTGWFDALMRRIPGAVVSAVLAGILLRFGLDAFRALESGPAVAGVMIAGYVVCQRVAPRYAIAAPLAAAVAMAGATGTLSLGGTRLSLAAPVFTMPAWPGEALVSLTLPLFLVTMSAQNAPGVGALREAGYEVPSGQLVRDTGVASAVFAPFGAHAINLGAITAAICAGPDAHEDRGRRYVAGLSCGVFYVVVGLFGATVAGLFAALPQDLISAAAGVALLGALGGSMSAAFDDVDSRTPAIVAFLTTASGLTLWGLGAALWGLVFGMACRAVLTKPERNGNSDMDSSSPDLKGRRQ</sequence>
<dbReference type="PANTHER" id="PTHR30199:SF0">
    <property type="entry name" value="INNER MEMBRANE PROTEIN YDCO"/>
    <property type="match status" value="1"/>
</dbReference>
<protein>
    <submittedName>
        <fullName evidence="2">Benzoate/H(+) symporter BenE family transporter</fullName>
    </submittedName>
</protein>